<evidence type="ECO:0000313" key="2">
    <source>
        <dbReference type="Proteomes" id="UP001055879"/>
    </source>
</evidence>
<reference evidence="1 2" key="2">
    <citation type="journal article" date="2022" name="Mol. Ecol. Resour.">
        <title>The genomes of chicory, endive, great burdock and yacon provide insights into Asteraceae paleo-polyploidization history and plant inulin production.</title>
        <authorList>
            <person name="Fan W."/>
            <person name="Wang S."/>
            <person name="Wang H."/>
            <person name="Wang A."/>
            <person name="Jiang F."/>
            <person name="Liu H."/>
            <person name="Zhao H."/>
            <person name="Xu D."/>
            <person name="Zhang Y."/>
        </authorList>
    </citation>
    <scope>NUCLEOTIDE SEQUENCE [LARGE SCALE GENOMIC DNA]</scope>
    <source>
        <strain evidence="2">cv. Niubang</strain>
    </source>
</reference>
<name>A0ACB8Y5U2_ARCLA</name>
<sequence length="1380" mass="149383">MAPSRRKGASKAAATAAACRQWKVGDLVLAKVKGFPAWPATVSEPEKWGYSADWKKVLVFFFGTQQIAFCNPSDVEAFTEEKKESLLSKRHGKGADFVRAVREIIDSYEELKKQEQVGSVNTSQATSTNGVKSEECIASSGSKDEALTPTVDSCPKMSDSSKPNDGPCDGDAVTAEDVLHKEDKMSIEPTGHLAVTKAPLPTTYSRKKYSGTRASTMHGRIPSARRSRSSARAESCRFQNLPEGIEMNNGNLSNVSRDGAQRRTKRVRTSPGSSDGPDKDLTLASNGSPEENGSEIGTVDSDTKSFNEGNCVQSGYKLMEHDYVTEGDMQLSRTLEFQNKTVIVKKKRKPSRKRAITVTTEFPDRIDKQSSGIEMDKSEPIQKADLEKSIGKYSKEDGDEHLPLVKRARVRMGRTSSSMEGPANRPKQDCVVLSDGEDMSAEGNSSVGREESDAFVTLSKCSVNKPPLWEANKHNKHFGCLVDGEAALPPSKRLHRALEAMSANVAEEKQVSPEGPSTMKTIINGSLSSSRDCSNLAMESKEIDEPEVQKVVPLSNGDLAPPLEHKETTDEINGCSQPSRTSNSPEDGLSKDDIVKPVEISDCKDSCILPSCAETVEILQSPKPSPDAIEKKESLPDCNDTSVANECEFETSELIEPSKKDPSDVSGASSDPISSNAENGVISCDDANLLLQSSPQKSCNMVDHPFEDDTNVNAILEDTEGTKKSNMEVDDDPPSVTTMNVLKTVAPGPELSHSTSIFEDSLSHKIESGTRTSSPPNDAFDSTARACPPNTSICNISTSDNSNFLENSGCCSPAVHLYHEKPKHASKWSTMSEANAVLTSFEASLAALTRTKKSIDRATRIAIDCAKFGIAVKVVETIARSLEAEPSLHKRVDLFFLVDSIAQCSRGLRGDVGGLYPSAIQAVLPRLLLAAAPPGSSALENRRQCLKVLKLWQERKILPEPMIRHHIRELDSLNNMSSRISNSRRPFRNERAFDDPVREVEGMLVDEYGSNSSIQLSGFCMPTMLKEGKEGSDSDVEGFEAVTPEHNCEIFEERDGVPTPAADKHTHVLEDVDGELEMEDVAPSREAEITAPTNNGVEKVVGTSNHQVAIDPPPPPPLFAPPLPKDLPPSSPPLPNSPPPPPPPAALPPPPPASLPPPPPASLPPPPPAALPPPPPAALPPPPPASLPPPPPASLPPPPPAALPAPPPLPETVGNFPDANLPESSNSCSYSGLPVPRPPVQAANNVHLRPPHPAPSSQFSYFQSDREIPPPSYPGRFHFVNSTDTGNFHSDHDRMHVSPHDESWRFPPPPPFSGPCHPDGPRARYPPNIYGGPPCEPPMSANTWHYPIRPANHREMTPHRPYPEAPVPMATRGPNFWRPR</sequence>
<protein>
    <submittedName>
        <fullName evidence="1">Uncharacterized protein</fullName>
    </submittedName>
</protein>
<gene>
    <name evidence="1" type="ORF">L6452_38254</name>
</gene>
<evidence type="ECO:0000313" key="1">
    <source>
        <dbReference type="EMBL" id="KAI3678950.1"/>
    </source>
</evidence>
<accession>A0ACB8Y5U2</accession>
<keyword evidence="2" id="KW-1185">Reference proteome</keyword>
<organism evidence="1 2">
    <name type="scientific">Arctium lappa</name>
    <name type="common">Greater burdock</name>
    <name type="synonym">Lappa major</name>
    <dbReference type="NCBI Taxonomy" id="4217"/>
    <lineage>
        <taxon>Eukaryota</taxon>
        <taxon>Viridiplantae</taxon>
        <taxon>Streptophyta</taxon>
        <taxon>Embryophyta</taxon>
        <taxon>Tracheophyta</taxon>
        <taxon>Spermatophyta</taxon>
        <taxon>Magnoliopsida</taxon>
        <taxon>eudicotyledons</taxon>
        <taxon>Gunneridae</taxon>
        <taxon>Pentapetalae</taxon>
        <taxon>asterids</taxon>
        <taxon>campanulids</taxon>
        <taxon>Asterales</taxon>
        <taxon>Asteraceae</taxon>
        <taxon>Carduoideae</taxon>
        <taxon>Cardueae</taxon>
        <taxon>Arctiinae</taxon>
        <taxon>Arctium</taxon>
    </lineage>
</organism>
<dbReference type="Proteomes" id="UP001055879">
    <property type="component" value="Linkage Group LG14"/>
</dbReference>
<dbReference type="EMBL" id="CM042060">
    <property type="protein sequence ID" value="KAI3678950.1"/>
    <property type="molecule type" value="Genomic_DNA"/>
</dbReference>
<proteinExistence type="predicted"/>
<comment type="caution">
    <text evidence="1">The sequence shown here is derived from an EMBL/GenBank/DDBJ whole genome shotgun (WGS) entry which is preliminary data.</text>
</comment>
<reference evidence="2" key="1">
    <citation type="journal article" date="2022" name="Mol. Ecol. Resour.">
        <title>The genomes of chicory, endive, great burdock and yacon provide insights into Asteraceae palaeo-polyploidization history and plant inulin production.</title>
        <authorList>
            <person name="Fan W."/>
            <person name="Wang S."/>
            <person name="Wang H."/>
            <person name="Wang A."/>
            <person name="Jiang F."/>
            <person name="Liu H."/>
            <person name="Zhao H."/>
            <person name="Xu D."/>
            <person name="Zhang Y."/>
        </authorList>
    </citation>
    <scope>NUCLEOTIDE SEQUENCE [LARGE SCALE GENOMIC DNA]</scope>
    <source>
        <strain evidence="2">cv. Niubang</strain>
    </source>
</reference>